<dbReference type="Proteomes" id="UP000838412">
    <property type="component" value="Chromosome 2"/>
</dbReference>
<dbReference type="PANTHER" id="PTHR44200">
    <property type="entry name" value="DNAJ HOMOLOG SUBFAMILY C MEMBER 7"/>
    <property type="match status" value="1"/>
</dbReference>
<organism evidence="2 3">
    <name type="scientific">Branchiostoma lanceolatum</name>
    <name type="common">Common lancelet</name>
    <name type="synonym">Amphioxus lanceolatum</name>
    <dbReference type="NCBI Taxonomy" id="7740"/>
    <lineage>
        <taxon>Eukaryota</taxon>
        <taxon>Metazoa</taxon>
        <taxon>Chordata</taxon>
        <taxon>Cephalochordata</taxon>
        <taxon>Leptocardii</taxon>
        <taxon>Amphioxiformes</taxon>
        <taxon>Branchiostomatidae</taxon>
        <taxon>Branchiostoma</taxon>
    </lineage>
</organism>
<evidence type="ECO:0000256" key="1">
    <source>
        <dbReference type="SAM" id="MobiDB-lite"/>
    </source>
</evidence>
<dbReference type="Gene3D" id="1.25.40.10">
    <property type="entry name" value="Tetratricopeptide repeat domain"/>
    <property type="match status" value="1"/>
</dbReference>
<gene>
    <name evidence="2" type="primary">DNAJC7</name>
    <name evidence="2" type="ORF">BLAG_LOCUS13318</name>
</gene>
<feature type="compositionally biased region" description="Polar residues" evidence="1">
    <location>
        <begin position="75"/>
        <end position="87"/>
    </location>
</feature>
<evidence type="ECO:0000313" key="2">
    <source>
        <dbReference type="EMBL" id="CAH1253609.1"/>
    </source>
</evidence>
<protein>
    <submittedName>
        <fullName evidence="2">DNAJC7 protein</fullName>
    </submittedName>
</protein>
<dbReference type="PANTHER" id="PTHR44200:SF1">
    <property type="entry name" value="DNAJ HOMOLOG SUBFAMILY C MEMBER 7"/>
    <property type="match status" value="1"/>
</dbReference>
<proteinExistence type="predicted"/>
<feature type="region of interest" description="Disordered" evidence="1">
    <location>
        <begin position="57"/>
        <end position="87"/>
    </location>
</feature>
<evidence type="ECO:0000313" key="3">
    <source>
        <dbReference type="Proteomes" id="UP000838412"/>
    </source>
</evidence>
<feature type="region of interest" description="Disordered" evidence="1">
    <location>
        <begin position="1"/>
        <end position="40"/>
    </location>
</feature>
<dbReference type="InterPro" id="IPR011990">
    <property type="entry name" value="TPR-like_helical_dom_sf"/>
</dbReference>
<keyword evidence="3" id="KW-1185">Reference proteome</keyword>
<name>A0A8J9ZIF2_BRALA</name>
<accession>A0A8J9ZIF2</accession>
<dbReference type="SUPFAM" id="SSF48452">
    <property type="entry name" value="TPR-like"/>
    <property type="match status" value="1"/>
</dbReference>
<sequence length="207" mass="23206">MPVVIVSHSMENINTPRRSRKRPSESGRFDSCQENNAEPSALVVSHDFVAERVREATSGGLAAPPDPGQHGRDTPVNQKLNSSQPAQGWQRRLKLGIRFSTLAARKEEGNVAFKSEEYEKASTCIQRHSQLTLRISSPTPNSTTTEPQFVSSWGRLNEAIQDCTQAIELELIVRQAISRRGHSYMETECFERSHPRLRDPLQAEPDS</sequence>
<dbReference type="AlphaFoldDB" id="A0A8J9ZIF2"/>
<reference evidence="2" key="1">
    <citation type="submission" date="2022-01" db="EMBL/GenBank/DDBJ databases">
        <authorList>
            <person name="Braso-Vives M."/>
        </authorList>
    </citation>
    <scope>NUCLEOTIDE SEQUENCE</scope>
</reference>
<dbReference type="InterPro" id="IPR052758">
    <property type="entry name" value="SRC_co-chaperone"/>
</dbReference>
<dbReference type="EMBL" id="OV696687">
    <property type="protein sequence ID" value="CAH1253609.1"/>
    <property type="molecule type" value="Genomic_DNA"/>
</dbReference>